<name>A0A914QTH8_9BILA</name>
<accession>A0A914QTH8</accession>
<feature type="transmembrane region" description="Helical" evidence="1">
    <location>
        <begin position="133"/>
        <end position="158"/>
    </location>
</feature>
<keyword evidence="1" id="KW-0472">Membrane</keyword>
<proteinExistence type="predicted"/>
<feature type="transmembrane region" description="Helical" evidence="1">
    <location>
        <begin position="106"/>
        <end position="127"/>
    </location>
</feature>
<dbReference type="AlphaFoldDB" id="A0A914QTH8"/>
<reference evidence="3" key="1">
    <citation type="submission" date="2022-11" db="UniProtKB">
        <authorList>
            <consortium name="WormBaseParasite"/>
        </authorList>
    </citation>
    <scope>IDENTIFICATION</scope>
</reference>
<sequence>MFGTTIISYLLEIATFYTMFLVDIETIYEWAIEYDPYLSKFFHEPSFFVIPHFLLDRVVAAHLCIIGFTMFSFIALSIFFIYQIIKNQTISTTKFQKSLIISSIMQIYLTNIFLIGPMFMFFIFITFDIPNSASAMCCLTSVIMAHCLVEFAATLYFISPYRKFITTYFRKKLFTQNTSVQHVSGFIITPRGGYGR</sequence>
<dbReference type="WBParaSite" id="PDA_v2.g7397.t1">
    <property type="protein sequence ID" value="PDA_v2.g7397.t1"/>
    <property type="gene ID" value="PDA_v2.g7397"/>
</dbReference>
<evidence type="ECO:0000256" key="1">
    <source>
        <dbReference type="SAM" id="Phobius"/>
    </source>
</evidence>
<organism evidence="2 3">
    <name type="scientific">Panagrolaimus davidi</name>
    <dbReference type="NCBI Taxonomy" id="227884"/>
    <lineage>
        <taxon>Eukaryota</taxon>
        <taxon>Metazoa</taxon>
        <taxon>Ecdysozoa</taxon>
        <taxon>Nematoda</taxon>
        <taxon>Chromadorea</taxon>
        <taxon>Rhabditida</taxon>
        <taxon>Tylenchina</taxon>
        <taxon>Panagrolaimomorpha</taxon>
        <taxon>Panagrolaimoidea</taxon>
        <taxon>Panagrolaimidae</taxon>
        <taxon>Panagrolaimus</taxon>
    </lineage>
</organism>
<evidence type="ECO:0000313" key="3">
    <source>
        <dbReference type="WBParaSite" id="PDA_v2.g7397.t1"/>
    </source>
</evidence>
<evidence type="ECO:0000313" key="2">
    <source>
        <dbReference type="Proteomes" id="UP000887578"/>
    </source>
</evidence>
<keyword evidence="2" id="KW-1185">Reference proteome</keyword>
<keyword evidence="1" id="KW-0812">Transmembrane</keyword>
<dbReference type="Pfam" id="PF10318">
    <property type="entry name" value="7TM_GPCR_Srh"/>
    <property type="match status" value="1"/>
</dbReference>
<feature type="transmembrane region" description="Helical" evidence="1">
    <location>
        <begin position="59"/>
        <end position="85"/>
    </location>
</feature>
<dbReference type="Proteomes" id="UP000887578">
    <property type="component" value="Unplaced"/>
</dbReference>
<protein>
    <submittedName>
        <fullName evidence="3">Serpentine Receptor, class H</fullName>
    </submittedName>
</protein>
<dbReference type="InterPro" id="IPR019422">
    <property type="entry name" value="7TM_GPCR_serpentine_rcpt_Srh"/>
</dbReference>
<keyword evidence="1" id="KW-1133">Transmembrane helix</keyword>